<evidence type="ECO:0000313" key="10">
    <source>
        <dbReference type="Proteomes" id="UP001231587"/>
    </source>
</evidence>
<dbReference type="Pfam" id="PF01694">
    <property type="entry name" value="Rhomboid"/>
    <property type="match status" value="1"/>
</dbReference>
<evidence type="ECO:0000259" key="6">
    <source>
        <dbReference type="Pfam" id="PF01694"/>
    </source>
</evidence>
<comment type="caution">
    <text evidence="7">The sequence shown here is derived from an EMBL/GenBank/DDBJ whole genome shotgun (WGS) entry which is preliminary data.</text>
</comment>
<evidence type="ECO:0000256" key="3">
    <source>
        <dbReference type="ARBA" id="ARBA00022989"/>
    </source>
</evidence>
<feature type="transmembrane region" description="Helical" evidence="5">
    <location>
        <begin position="114"/>
        <end position="132"/>
    </location>
</feature>
<dbReference type="PANTHER" id="PTHR43731">
    <property type="entry name" value="RHOMBOID PROTEASE"/>
    <property type="match status" value="1"/>
</dbReference>
<dbReference type="PANTHER" id="PTHR43731:SF9">
    <property type="entry name" value="SLR1461 PROTEIN"/>
    <property type="match status" value="1"/>
</dbReference>
<organism evidence="7 9">
    <name type="scientific">Formosa algae</name>
    <dbReference type="NCBI Taxonomy" id="225843"/>
    <lineage>
        <taxon>Bacteria</taxon>
        <taxon>Pseudomonadati</taxon>
        <taxon>Bacteroidota</taxon>
        <taxon>Flavobacteriia</taxon>
        <taxon>Flavobacteriales</taxon>
        <taxon>Flavobacteriaceae</taxon>
        <taxon>Formosa</taxon>
    </lineage>
</organism>
<evidence type="ECO:0000256" key="4">
    <source>
        <dbReference type="ARBA" id="ARBA00023136"/>
    </source>
</evidence>
<dbReference type="GO" id="GO:0016020">
    <property type="term" value="C:membrane"/>
    <property type="evidence" value="ECO:0007669"/>
    <property type="project" value="UniProtKB-SubCell"/>
</dbReference>
<evidence type="ECO:0000256" key="2">
    <source>
        <dbReference type="ARBA" id="ARBA00022692"/>
    </source>
</evidence>
<dbReference type="GO" id="GO:0004252">
    <property type="term" value="F:serine-type endopeptidase activity"/>
    <property type="evidence" value="ECO:0007669"/>
    <property type="project" value="InterPro"/>
</dbReference>
<keyword evidence="2 5" id="KW-0812">Transmembrane</keyword>
<keyword evidence="4 5" id="KW-0472">Membrane</keyword>
<dbReference type="Gene3D" id="1.20.1540.10">
    <property type="entry name" value="Rhomboid-like"/>
    <property type="match status" value="1"/>
</dbReference>
<dbReference type="Proteomes" id="UP001138672">
    <property type="component" value="Unassembled WGS sequence"/>
</dbReference>
<evidence type="ECO:0000313" key="8">
    <source>
        <dbReference type="EMBL" id="MDQ0333794.1"/>
    </source>
</evidence>
<dbReference type="SUPFAM" id="SSF144091">
    <property type="entry name" value="Rhomboid-like"/>
    <property type="match status" value="1"/>
</dbReference>
<gene>
    <name evidence="7" type="ORF">J2Z56_000923</name>
    <name evidence="8" type="ORF">J2Z57_000216</name>
</gene>
<keyword evidence="3 5" id="KW-1133">Transmembrane helix</keyword>
<dbReference type="EMBL" id="JAUSUU010000001">
    <property type="protein sequence ID" value="MDQ0333794.1"/>
    <property type="molecule type" value="Genomic_DNA"/>
</dbReference>
<proteinExistence type="predicted"/>
<dbReference type="AlphaFoldDB" id="A0A9X0YI25"/>
<dbReference type="InterPro" id="IPR022764">
    <property type="entry name" value="Peptidase_S54_rhomboid_dom"/>
</dbReference>
<accession>A0A9X0YI25</accession>
<evidence type="ECO:0000313" key="7">
    <source>
        <dbReference type="EMBL" id="MBP1839017.1"/>
    </source>
</evidence>
<protein>
    <submittedName>
        <fullName evidence="7">Membrane associated rhomboid family serine protease</fullName>
    </submittedName>
</protein>
<dbReference type="EMBL" id="JAGGJQ010000002">
    <property type="protein sequence ID" value="MBP1839017.1"/>
    <property type="molecule type" value="Genomic_DNA"/>
</dbReference>
<feature type="transmembrane region" description="Helical" evidence="5">
    <location>
        <begin position="12"/>
        <end position="30"/>
    </location>
</feature>
<evidence type="ECO:0000256" key="5">
    <source>
        <dbReference type="SAM" id="Phobius"/>
    </source>
</evidence>
<keyword evidence="7" id="KW-0378">Hydrolase</keyword>
<reference evidence="7" key="1">
    <citation type="submission" date="2021-03" db="EMBL/GenBank/DDBJ databases">
        <title>Genomic Encyclopedia of Type Strains, Phase IV (KMG-IV): sequencing the most valuable type-strain genomes for metagenomic binning, comparative biology and taxonomic classification.</title>
        <authorList>
            <person name="Goeker M."/>
        </authorList>
    </citation>
    <scope>NUCLEOTIDE SEQUENCE</scope>
    <source>
        <strain evidence="7">DSM 15523</strain>
        <strain evidence="8 10">DSM 16476</strain>
    </source>
</reference>
<keyword evidence="10" id="KW-1185">Reference proteome</keyword>
<feature type="transmembrane region" description="Helical" evidence="5">
    <location>
        <begin position="67"/>
        <end position="85"/>
    </location>
</feature>
<feature type="domain" description="Peptidase S54 rhomboid" evidence="6">
    <location>
        <begin position="54"/>
        <end position="183"/>
    </location>
</feature>
<dbReference type="InterPro" id="IPR035952">
    <property type="entry name" value="Rhomboid-like_sf"/>
</dbReference>
<evidence type="ECO:0000256" key="1">
    <source>
        <dbReference type="ARBA" id="ARBA00004141"/>
    </source>
</evidence>
<comment type="subcellular location">
    <subcellularLocation>
        <location evidence="1">Membrane</location>
        <topology evidence="1">Multi-pass membrane protein</topology>
    </subcellularLocation>
</comment>
<keyword evidence="7" id="KW-0645">Protease</keyword>
<feature type="transmembrane region" description="Helical" evidence="5">
    <location>
        <begin position="92"/>
        <end position="108"/>
    </location>
</feature>
<dbReference type="RefSeq" id="WP_057784000.1">
    <property type="nucleotide sequence ID" value="NZ_JAGGJQ010000002.1"/>
</dbReference>
<dbReference type="GO" id="GO:0006508">
    <property type="term" value="P:proteolysis"/>
    <property type="evidence" value="ECO:0007669"/>
    <property type="project" value="UniProtKB-KW"/>
</dbReference>
<feature type="transmembrane region" description="Helical" evidence="5">
    <location>
        <begin position="139"/>
        <end position="158"/>
    </location>
</feature>
<dbReference type="OrthoDB" id="465874at2"/>
<evidence type="ECO:0000313" key="9">
    <source>
        <dbReference type="Proteomes" id="UP001138672"/>
    </source>
</evidence>
<feature type="transmembrane region" description="Helical" evidence="5">
    <location>
        <begin position="164"/>
        <end position="183"/>
    </location>
</feature>
<sequence>MKKYEHFKFSNGVIAYPLAFVLLLWYVFWFEIETHIFFNSHGIYPRTLSGLQGVIFSPFIHSGISHLYHNSIPLFVLSVALFYFYRPIAWKVLGYGILVSGFLTWCIGRPSYHIGASGLIYVLVSFIFFKGVFAKHYRLVALSLLVVFLYGSMIWYVLPVQEGVSWEGHLSGLITGLIFALFFKKAIAKPKQFAWEREDYNEDDDTFLKHFDTDGNFIEHKIIEDLEEDESVKSLEQQQHRPKIEYRYVFKAHKDEDDEEEVAN</sequence>
<name>A0A9X0YI25_9FLAO</name>
<dbReference type="InterPro" id="IPR050925">
    <property type="entry name" value="Rhomboid_protease_S54"/>
</dbReference>
<dbReference type="Proteomes" id="UP001231587">
    <property type="component" value="Unassembled WGS sequence"/>
</dbReference>